<feature type="compositionally biased region" description="Basic and acidic residues" evidence="1">
    <location>
        <begin position="147"/>
        <end position="158"/>
    </location>
</feature>
<proteinExistence type="predicted"/>
<dbReference type="Proteomes" id="UP000824120">
    <property type="component" value="Chromosome 1"/>
</dbReference>
<feature type="region of interest" description="Disordered" evidence="1">
    <location>
        <begin position="136"/>
        <end position="164"/>
    </location>
</feature>
<evidence type="ECO:0000313" key="3">
    <source>
        <dbReference type="Proteomes" id="UP000824120"/>
    </source>
</evidence>
<keyword evidence="3" id="KW-1185">Reference proteome</keyword>
<feature type="region of interest" description="Disordered" evidence="1">
    <location>
        <begin position="17"/>
        <end position="49"/>
    </location>
</feature>
<accession>A0A9J6B881</accession>
<gene>
    <name evidence="2" type="ORF">H5410_004520</name>
</gene>
<evidence type="ECO:0000313" key="2">
    <source>
        <dbReference type="EMBL" id="KAG5632803.1"/>
    </source>
</evidence>
<sequence length="209" mass="22655">MCGVLSHTSLNCSIRRESSSNIETTKEEREIKNPPAQSQNKKCPIDDEEPWQIVSFDKNQSVGGHEARNGVLQQPLIVVDGPTTSSEPSFPPNPFLPSPDLVDATIQPSQPDSNTGTHTFSSLILSIPGPGGIYVPLEPAEPSTKLPSHDAYGERKEPSSSSSRLCGFNLLGKSLSQNPPPPPLVLSQVVNVHAREVEDTILLMRETRT</sequence>
<dbReference type="AlphaFoldDB" id="A0A9J6B881"/>
<name>A0A9J6B881_SOLCO</name>
<reference evidence="2 3" key="1">
    <citation type="submission" date="2020-09" db="EMBL/GenBank/DDBJ databases">
        <title>De no assembly of potato wild relative species, Solanum commersonii.</title>
        <authorList>
            <person name="Cho K."/>
        </authorList>
    </citation>
    <scope>NUCLEOTIDE SEQUENCE [LARGE SCALE GENOMIC DNA]</scope>
    <source>
        <strain evidence="2">LZ3.2</strain>
        <tissue evidence="2">Leaf</tissue>
    </source>
</reference>
<evidence type="ECO:0000256" key="1">
    <source>
        <dbReference type="SAM" id="MobiDB-lite"/>
    </source>
</evidence>
<organism evidence="2 3">
    <name type="scientific">Solanum commersonii</name>
    <name type="common">Commerson's wild potato</name>
    <name type="synonym">Commerson's nightshade</name>
    <dbReference type="NCBI Taxonomy" id="4109"/>
    <lineage>
        <taxon>Eukaryota</taxon>
        <taxon>Viridiplantae</taxon>
        <taxon>Streptophyta</taxon>
        <taxon>Embryophyta</taxon>
        <taxon>Tracheophyta</taxon>
        <taxon>Spermatophyta</taxon>
        <taxon>Magnoliopsida</taxon>
        <taxon>eudicotyledons</taxon>
        <taxon>Gunneridae</taxon>
        <taxon>Pentapetalae</taxon>
        <taxon>asterids</taxon>
        <taxon>lamiids</taxon>
        <taxon>Solanales</taxon>
        <taxon>Solanaceae</taxon>
        <taxon>Solanoideae</taxon>
        <taxon>Solaneae</taxon>
        <taxon>Solanum</taxon>
    </lineage>
</organism>
<comment type="caution">
    <text evidence="2">The sequence shown here is derived from an EMBL/GenBank/DDBJ whole genome shotgun (WGS) entry which is preliminary data.</text>
</comment>
<dbReference type="EMBL" id="JACXVP010000001">
    <property type="protein sequence ID" value="KAG5632803.1"/>
    <property type="molecule type" value="Genomic_DNA"/>
</dbReference>
<feature type="compositionally biased region" description="Basic and acidic residues" evidence="1">
    <location>
        <begin position="17"/>
        <end position="32"/>
    </location>
</feature>
<protein>
    <submittedName>
        <fullName evidence="2">Uncharacterized protein</fullName>
    </submittedName>
</protein>